<dbReference type="EMBL" id="FNRM01000001">
    <property type="protein sequence ID" value="SEA07004.1"/>
    <property type="molecule type" value="Genomic_DNA"/>
</dbReference>
<accession>A0A1H3Y7W8</accession>
<evidence type="ECO:0000313" key="8">
    <source>
        <dbReference type="EMBL" id="SEA07004.1"/>
    </source>
</evidence>
<evidence type="ECO:0000256" key="5">
    <source>
        <dbReference type="PROSITE-ProRule" id="PRU00520"/>
    </source>
</evidence>
<feature type="domain" description="Acylphosphatase-like" evidence="7">
    <location>
        <begin position="5"/>
        <end position="92"/>
    </location>
</feature>
<feature type="active site" evidence="5">
    <location>
        <position position="38"/>
    </location>
</feature>
<feature type="active site" evidence="5">
    <location>
        <position position="20"/>
    </location>
</feature>
<dbReference type="InterPro" id="IPR036046">
    <property type="entry name" value="Acylphosphatase-like_dom_sf"/>
</dbReference>
<dbReference type="OrthoDB" id="5295388at2"/>
<keyword evidence="9" id="KW-1185">Reference proteome</keyword>
<evidence type="ECO:0000256" key="1">
    <source>
        <dbReference type="ARBA" id="ARBA00005614"/>
    </source>
</evidence>
<proteinExistence type="inferred from homology"/>
<dbReference type="InterPro" id="IPR020456">
    <property type="entry name" value="Acylphosphatase"/>
</dbReference>
<dbReference type="AlphaFoldDB" id="A0A1H3Y7W8"/>
<evidence type="ECO:0000256" key="4">
    <source>
        <dbReference type="ARBA" id="ARBA00047645"/>
    </source>
</evidence>
<dbReference type="SUPFAM" id="SSF54975">
    <property type="entry name" value="Acylphosphatase/BLUF domain-like"/>
    <property type="match status" value="1"/>
</dbReference>
<keyword evidence="5" id="KW-0378">Hydrolase</keyword>
<evidence type="ECO:0000256" key="6">
    <source>
        <dbReference type="RuleBase" id="RU004168"/>
    </source>
</evidence>
<dbReference type="EC" id="3.6.1.7" evidence="2 5"/>
<dbReference type="PANTHER" id="PTHR47268">
    <property type="entry name" value="ACYLPHOSPHATASE"/>
    <property type="match status" value="1"/>
</dbReference>
<organism evidence="8 9">
    <name type="scientific">Alkalimonas amylolytica</name>
    <dbReference type="NCBI Taxonomy" id="152573"/>
    <lineage>
        <taxon>Bacteria</taxon>
        <taxon>Pseudomonadati</taxon>
        <taxon>Pseudomonadota</taxon>
        <taxon>Gammaproteobacteria</taxon>
        <taxon>Alkalimonas</taxon>
    </lineage>
</organism>
<evidence type="ECO:0000259" key="7">
    <source>
        <dbReference type="PROSITE" id="PS51160"/>
    </source>
</evidence>
<gene>
    <name evidence="8" type="ORF">SAMN04488051_101554</name>
</gene>
<sequence length="92" mass="10718">MHHERWRVLIHGKVQGVFYRASTQQQARMLGLTGYCQNLDDGRVQVVAEGMPDQLQQLLEWCWQGPAQAEVTAIDVDKDLPTDEWQDFQIRH</sequence>
<comment type="similarity">
    <text evidence="1 6">Belongs to the acylphosphatase family.</text>
</comment>
<protein>
    <recommendedName>
        <fullName evidence="3 5">acylphosphatase</fullName>
        <ecNumber evidence="2 5">3.6.1.7</ecNumber>
    </recommendedName>
</protein>
<dbReference type="PROSITE" id="PS51160">
    <property type="entry name" value="ACYLPHOSPHATASE_3"/>
    <property type="match status" value="1"/>
</dbReference>
<dbReference type="InterPro" id="IPR001792">
    <property type="entry name" value="Acylphosphatase-like_dom"/>
</dbReference>
<dbReference type="Pfam" id="PF00708">
    <property type="entry name" value="Acylphosphatase"/>
    <property type="match status" value="1"/>
</dbReference>
<evidence type="ECO:0000313" key="9">
    <source>
        <dbReference type="Proteomes" id="UP000198773"/>
    </source>
</evidence>
<dbReference type="STRING" id="152573.SAMN04488051_101554"/>
<dbReference type="PANTHER" id="PTHR47268:SF4">
    <property type="entry name" value="ACYLPHOSPHATASE"/>
    <property type="match status" value="1"/>
</dbReference>
<dbReference type="Proteomes" id="UP000198773">
    <property type="component" value="Unassembled WGS sequence"/>
</dbReference>
<comment type="catalytic activity">
    <reaction evidence="4 5">
        <text>an acyl phosphate + H2O = a carboxylate + phosphate + H(+)</text>
        <dbReference type="Rhea" id="RHEA:14965"/>
        <dbReference type="ChEBI" id="CHEBI:15377"/>
        <dbReference type="ChEBI" id="CHEBI:15378"/>
        <dbReference type="ChEBI" id="CHEBI:29067"/>
        <dbReference type="ChEBI" id="CHEBI:43474"/>
        <dbReference type="ChEBI" id="CHEBI:59918"/>
        <dbReference type="EC" id="3.6.1.7"/>
    </reaction>
</comment>
<name>A0A1H3Y7W8_ALKAM</name>
<dbReference type="InterPro" id="IPR017968">
    <property type="entry name" value="Acylphosphatase_CS"/>
</dbReference>
<dbReference type="PROSITE" id="PS00151">
    <property type="entry name" value="ACYLPHOSPHATASE_2"/>
    <property type="match status" value="1"/>
</dbReference>
<dbReference type="RefSeq" id="WP_091339066.1">
    <property type="nucleotide sequence ID" value="NZ_FNRM01000001.1"/>
</dbReference>
<dbReference type="GO" id="GO:0003998">
    <property type="term" value="F:acylphosphatase activity"/>
    <property type="evidence" value="ECO:0007669"/>
    <property type="project" value="UniProtKB-EC"/>
</dbReference>
<evidence type="ECO:0000256" key="3">
    <source>
        <dbReference type="ARBA" id="ARBA00015991"/>
    </source>
</evidence>
<evidence type="ECO:0000256" key="2">
    <source>
        <dbReference type="ARBA" id="ARBA00012150"/>
    </source>
</evidence>
<dbReference type="Gene3D" id="3.30.70.100">
    <property type="match status" value="1"/>
</dbReference>
<reference evidence="8 9" key="1">
    <citation type="submission" date="2016-10" db="EMBL/GenBank/DDBJ databases">
        <authorList>
            <person name="de Groot N.N."/>
        </authorList>
    </citation>
    <scope>NUCLEOTIDE SEQUENCE [LARGE SCALE GENOMIC DNA]</scope>
    <source>
        <strain evidence="8 9">CGMCC 1.3430</strain>
    </source>
</reference>